<dbReference type="AlphaFoldDB" id="A0A1F6DZG9"/>
<dbReference type="EMBL" id="MFLN01000037">
    <property type="protein sequence ID" value="OGG66809.1"/>
    <property type="molecule type" value="Genomic_DNA"/>
</dbReference>
<dbReference type="STRING" id="1798500.A3C21_03945"/>
<proteinExistence type="predicted"/>
<protein>
    <submittedName>
        <fullName evidence="1">Uncharacterized protein</fullName>
    </submittedName>
</protein>
<sequence>MMASRKRLTLGDVGSMLEHVVQHMATKEDLEEINKTLDAHTKTLGEHTKILGEHTKILGEHTRDLNTIKNDVKVGLDKRLQLEVRVTRLEKKVGV</sequence>
<comment type="caution">
    <text evidence="1">The sequence shown here is derived from an EMBL/GenBank/DDBJ whole genome shotgun (WGS) entry which is preliminary data.</text>
</comment>
<dbReference type="Proteomes" id="UP000178572">
    <property type="component" value="Unassembled WGS sequence"/>
</dbReference>
<organism evidence="1 2">
    <name type="scientific">Candidatus Kaiserbacteria bacterium RIFCSPHIGHO2_02_FULL_59_21</name>
    <dbReference type="NCBI Taxonomy" id="1798500"/>
    <lineage>
        <taxon>Bacteria</taxon>
        <taxon>Candidatus Kaiseribacteriota</taxon>
    </lineage>
</organism>
<evidence type="ECO:0000313" key="1">
    <source>
        <dbReference type="EMBL" id="OGG66809.1"/>
    </source>
</evidence>
<name>A0A1F6DZG9_9BACT</name>
<reference evidence="1 2" key="1">
    <citation type="journal article" date="2016" name="Nat. Commun.">
        <title>Thousands of microbial genomes shed light on interconnected biogeochemical processes in an aquifer system.</title>
        <authorList>
            <person name="Anantharaman K."/>
            <person name="Brown C.T."/>
            <person name="Hug L.A."/>
            <person name="Sharon I."/>
            <person name="Castelle C.J."/>
            <person name="Probst A.J."/>
            <person name="Thomas B.C."/>
            <person name="Singh A."/>
            <person name="Wilkins M.J."/>
            <person name="Karaoz U."/>
            <person name="Brodie E.L."/>
            <person name="Williams K.H."/>
            <person name="Hubbard S.S."/>
            <person name="Banfield J.F."/>
        </authorList>
    </citation>
    <scope>NUCLEOTIDE SEQUENCE [LARGE SCALE GENOMIC DNA]</scope>
</reference>
<gene>
    <name evidence="1" type="ORF">A3C21_03945</name>
</gene>
<accession>A0A1F6DZG9</accession>
<evidence type="ECO:0000313" key="2">
    <source>
        <dbReference type="Proteomes" id="UP000178572"/>
    </source>
</evidence>